<keyword evidence="8 9" id="KW-0472">Membrane</keyword>
<dbReference type="GO" id="GO:0016887">
    <property type="term" value="F:ATP hydrolysis activity"/>
    <property type="evidence" value="ECO:0007669"/>
    <property type="project" value="InterPro"/>
</dbReference>
<evidence type="ECO:0000256" key="3">
    <source>
        <dbReference type="ARBA" id="ARBA00022448"/>
    </source>
</evidence>
<feature type="transmembrane region" description="Helical" evidence="9">
    <location>
        <begin position="562"/>
        <end position="579"/>
    </location>
</feature>
<feature type="transmembrane region" description="Helical" evidence="9">
    <location>
        <begin position="1191"/>
        <end position="1210"/>
    </location>
</feature>
<name>G5A153_PHYSP</name>
<evidence type="ECO:0000259" key="10">
    <source>
        <dbReference type="PROSITE" id="PS50893"/>
    </source>
</evidence>
<dbReference type="InterPro" id="IPR003593">
    <property type="entry name" value="AAA+_ATPase"/>
</dbReference>
<dbReference type="SMR" id="G5A153"/>
<dbReference type="InterPro" id="IPR027417">
    <property type="entry name" value="P-loop_NTPase"/>
</dbReference>
<evidence type="ECO:0000256" key="8">
    <source>
        <dbReference type="ARBA" id="ARBA00023136"/>
    </source>
</evidence>
<dbReference type="PROSITE" id="PS50893">
    <property type="entry name" value="ABC_TRANSPORTER_2"/>
    <property type="match status" value="2"/>
</dbReference>
<evidence type="ECO:0000256" key="7">
    <source>
        <dbReference type="ARBA" id="ARBA00022989"/>
    </source>
</evidence>
<dbReference type="InterPro" id="IPR010929">
    <property type="entry name" value="PDR_CDR_ABC"/>
</dbReference>
<accession>G5A153</accession>
<keyword evidence="4 9" id="KW-0812">Transmembrane</keyword>
<dbReference type="Gene3D" id="3.40.50.300">
    <property type="entry name" value="P-loop containing nucleotide triphosphate hydrolases"/>
    <property type="match status" value="2"/>
</dbReference>
<dbReference type="InterPro" id="IPR003439">
    <property type="entry name" value="ABC_transporter-like_ATP-bd"/>
</dbReference>
<dbReference type="CDD" id="cd03232">
    <property type="entry name" value="ABCG_PDR_domain2"/>
    <property type="match status" value="1"/>
</dbReference>
<comment type="similarity">
    <text evidence="2">Belongs to the ABC transporter superfamily. ABCG family. PDR (TC 3.A.1.205) subfamily.</text>
</comment>
<reference evidence="11 12" key="1">
    <citation type="journal article" date="2006" name="Science">
        <title>Phytophthora genome sequences uncover evolutionary origins and mechanisms of pathogenesis.</title>
        <authorList>
            <person name="Tyler B.M."/>
            <person name="Tripathy S."/>
            <person name="Zhang X."/>
            <person name="Dehal P."/>
            <person name="Jiang R.H."/>
            <person name="Aerts A."/>
            <person name="Arredondo F.D."/>
            <person name="Baxter L."/>
            <person name="Bensasson D."/>
            <person name="Beynon J.L."/>
            <person name="Chapman J."/>
            <person name="Damasceno C.M."/>
            <person name="Dorrance A.E."/>
            <person name="Dou D."/>
            <person name="Dickerman A.W."/>
            <person name="Dubchak I.L."/>
            <person name="Garbelotto M."/>
            <person name="Gijzen M."/>
            <person name="Gordon S.G."/>
            <person name="Govers F."/>
            <person name="Grunwald N.J."/>
            <person name="Huang W."/>
            <person name="Ivors K.L."/>
            <person name="Jones R.W."/>
            <person name="Kamoun S."/>
            <person name="Krampis K."/>
            <person name="Lamour K.H."/>
            <person name="Lee M.K."/>
            <person name="McDonald W.H."/>
            <person name="Medina M."/>
            <person name="Meijer H.J."/>
            <person name="Nordberg E.K."/>
            <person name="Maclean D.J."/>
            <person name="Ospina-Giraldo M.D."/>
            <person name="Morris P.F."/>
            <person name="Phuntumart V."/>
            <person name="Putnam N.H."/>
            <person name="Rash S."/>
            <person name="Rose J.K."/>
            <person name="Sakihama Y."/>
            <person name="Salamov A.A."/>
            <person name="Savidor A."/>
            <person name="Scheuring C.F."/>
            <person name="Smith B.M."/>
            <person name="Sobral B.W."/>
            <person name="Terry A."/>
            <person name="Torto-Alalibo T.A."/>
            <person name="Win J."/>
            <person name="Xu Z."/>
            <person name="Zhang H."/>
            <person name="Grigoriev I.V."/>
            <person name="Rokhsar D.S."/>
            <person name="Boore J.L."/>
        </authorList>
    </citation>
    <scope>NUCLEOTIDE SEQUENCE [LARGE SCALE GENOMIC DNA]</scope>
    <source>
        <strain evidence="11 12">P6497</strain>
    </source>
</reference>
<proteinExistence type="inferred from homology"/>
<evidence type="ECO:0000256" key="5">
    <source>
        <dbReference type="ARBA" id="ARBA00022741"/>
    </source>
</evidence>
<dbReference type="PANTHER" id="PTHR19241">
    <property type="entry name" value="ATP-BINDING CASSETTE TRANSPORTER"/>
    <property type="match status" value="1"/>
</dbReference>
<feature type="transmembrane region" description="Helical" evidence="9">
    <location>
        <begin position="455"/>
        <end position="476"/>
    </location>
</feature>
<feature type="transmembrane region" description="Helical" evidence="9">
    <location>
        <begin position="647"/>
        <end position="669"/>
    </location>
</feature>
<evidence type="ECO:0000256" key="2">
    <source>
        <dbReference type="ARBA" id="ARBA00006012"/>
    </source>
</evidence>
<feature type="transmembrane region" description="Helical" evidence="9">
    <location>
        <begin position="524"/>
        <end position="550"/>
    </location>
</feature>
<dbReference type="Pfam" id="PF00005">
    <property type="entry name" value="ABC_tran"/>
    <property type="match status" value="2"/>
</dbReference>
<dbReference type="RefSeq" id="XP_009533400.1">
    <property type="nucleotide sequence ID" value="XM_009535105.1"/>
</dbReference>
<comment type="subcellular location">
    <subcellularLocation>
        <location evidence="1">Membrane</location>
        <topology evidence="1">Multi-pass membrane protein</topology>
    </subcellularLocation>
</comment>
<feature type="transmembrane region" description="Helical" evidence="9">
    <location>
        <begin position="428"/>
        <end position="449"/>
    </location>
</feature>
<evidence type="ECO:0000313" key="12">
    <source>
        <dbReference type="Proteomes" id="UP000002640"/>
    </source>
</evidence>
<dbReference type="KEGG" id="psoj:PHYSODRAFT_261667"/>
<dbReference type="InParanoid" id="G5A153"/>
<dbReference type="GO" id="GO:0016020">
    <property type="term" value="C:membrane"/>
    <property type="evidence" value="ECO:0007669"/>
    <property type="project" value="UniProtKB-SubCell"/>
</dbReference>
<sequence length="1284" mass="142066">MKAQEKDQPVFGYDNAKTLLAQGPLELHDHVATRMTKGYGGVLPQMEVRFKNVSISADIAVSDKNDAKTELPTLPNVVVKAVRGLVAKKHTVRKQILKNVSGVFEPGSMTLVLGQPGSGKSSLMKLLREVTYNGTPGAELRKVLPQLVSCASQRDGHYPTLTVKETLEFAHACCGGDMTKFWEGGLVHGNSYENIEALKVVRAMYHHYPDLVVQQLGLENCQNTVVGDAMLRGVSGGERKRVTTGEMEFGNVYVKMMDEISTGLDSAATFDIISMQRSIAKKFHKTVVISLLQPSPEVFALFDNVVMLNDGHIVYNGPREEAQGYFESLGFQRPPHRDVADFLLDLGTDKQLQYEVHADGIPRTPREFADVFEASSAYTRMRSHLDESDGFQTSTDIRQPEFYQGFWSSTASLVKRQLIMMKRELSSLIGRLAMNTVMALLYGCVFFQVDPTDPPLVMGIIFEVALCLSMALLAQVPSIFAAREVFYKQRRGNFFRTASYIPPIMVETMVFSAIVYWMCGFVSSVWSFLPFVAILCLINIWSSAFFFFLASASPNVNVVNPIAGVAVELFILFAGFTITKDQIPSYLVWLYWINPVSWSVRALAVNQYTESRFDTCVYEGVDYCDRYGMKMGEYALSTYEVPSERYWLWYGMLYTVVSYVFMFCSFIALEYHRYESPEHVALDNEDTATDATNKMYTSKQDGYAVAETPRNLPVGMDTAVSVAPDDDKKFVPVPVTVAFKDLWYTVPDPTDSKKSIDLLKGISGYALPGTITALMGSSGAGKTTLMDVIAGRKTGGKVQGQILLNGYTATDLAIRRSTGYCEQMDVHSQSSTIREALTFSAFLRQGAGVPGSYKYESVENTLELLDLTPIADQIIRGSSVEQMKRLTIGVELAAQPSVLFLDGPTSGLDARSAKLIMDGVRKVANTGRTIICTIHQPSAEVFQVFDSMLLLKRGGETVLAGELGENAQKMIDYFEAIDGVEKLRENYNPASWMLDVIGAGVICAEFEVLQENLDGDGVSRPSASIPALEYADKRAATELTQMKLLLQRFWKLYWRTASYNLTRFGVAQVMGLLTGITYMSTNYGTYAGINSGMGIVFTVMAFLGVTSFNAVLLAMAVFYPIVGFTGAQVFFTFYLILTFYTHFQEYLAELVVLVSPNAEMAEILGMVVNLITFLFSGFSPPAAALPVGVKWIYYINPLTYTLAALSAVVFGDCPAAGDSSAIGCNHVANVPPSLPDDITVKAYLEINFGMKHSEIWRNFGILVAFIVLVRILTVLAMRFLNFQK</sequence>
<feature type="transmembrane region" description="Helical" evidence="9">
    <location>
        <begin position="1061"/>
        <end position="1080"/>
    </location>
</feature>
<dbReference type="InterPro" id="IPR034003">
    <property type="entry name" value="ABCG_PDR_2"/>
</dbReference>
<feature type="domain" description="ABC transporter" evidence="10">
    <location>
        <begin position="82"/>
        <end position="335"/>
    </location>
</feature>
<evidence type="ECO:0000313" key="11">
    <source>
        <dbReference type="EMBL" id="EGZ10655.1"/>
    </source>
</evidence>
<keyword evidence="12" id="KW-1185">Reference proteome</keyword>
<keyword evidence="7 9" id="KW-1133">Transmembrane helix</keyword>
<dbReference type="FunFam" id="3.40.50.300:FF:000289">
    <property type="entry name" value="ABC transporter G family member 31"/>
    <property type="match status" value="1"/>
</dbReference>
<gene>
    <name evidence="11" type="ORF">PHYSODRAFT_261667</name>
</gene>
<dbReference type="SMART" id="SM00382">
    <property type="entry name" value="AAA"/>
    <property type="match status" value="2"/>
</dbReference>
<organism evidence="11 12">
    <name type="scientific">Phytophthora sojae (strain P6497)</name>
    <name type="common">Soybean stem and root rot agent</name>
    <name type="synonym">Phytophthora megasperma f. sp. glycines</name>
    <dbReference type="NCBI Taxonomy" id="1094619"/>
    <lineage>
        <taxon>Eukaryota</taxon>
        <taxon>Sar</taxon>
        <taxon>Stramenopiles</taxon>
        <taxon>Oomycota</taxon>
        <taxon>Peronosporomycetes</taxon>
        <taxon>Peronosporales</taxon>
        <taxon>Peronosporaceae</taxon>
        <taxon>Phytophthora</taxon>
    </lineage>
</organism>
<dbReference type="Pfam" id="PF01061">
    <property type="entry name" value="ABC2_membrane"/>
    <property type="match status" value="2"/>
</dbReference>
<dbReference type="GO" id="GO:0005524">
    <property type="term" value="F:ATP binding"/>
    <property type="evidence" value="ECO:0007669"/>
    <property type="project" value="UniProtKB-KW"/>
</dbReference>
<dbReference type="GO" id="GO:0140359">
    <property type="term" value="F:ABC-type transporter activity"/>
    <property type="evidence" value="ECO:0007669"/>
    <property type="project" value="InterPro"/>
</dbReference>
<keyword evidence="3" id="KW-0813">Transport</keyword>
<dbReference type="InterPro" id="IPR043926">
    <property type="entry name" value="ABCG_dom"/>
</dbReference>
<feature type="transmembrane region" description="Helical" evidence="9">
    <location>
        <begin position="1086"/>
        <end position="1105"/>
    </location>
</feature>
<dbReference type="GeneID" id="20639305"/>
<keyword evidence="6" id="KW-0067">ATP-binding</keyword>
<dbReference type="FunFam" id="3.40.50.300:FF:000528">
    <property type="entry name" value="ABC transporter G family member 31"/>
    <property type="match status" value="1"/>
</dbReference>
<dbReference type="EMBL" id="JH159158">
    <property type="protein sequence ID" value="EGZ10655.1"/>
    <property type="molecule type" value="Genomic_DNA"/>
</dbReference>
<evidence type="ECO:0000256" key="4">
    <source>
        <dbReference type="ARBA" id="ARBA00022692"/>
    </source>
</evidence>
<feature type="transmembrane region" description="Helical" evidence="9">
    <location>
        <begin position="1259"/>
        <end position="1280"/>
    </location>
</feature>
<feature type="domain" description="ABC transporter" evidence="10">
    <location>
        <begin position="737"/>
        <end position="979"/>
    </location>
</feature>
<keyword evidence="5" id="KW-0547">Nucleotide-binding</keyword>
<dbReference type="InterPro" id="IPR013525">
    <property type="entry name" value="ABC2_TM"/>
</dbReference>
<evidence type="ECO:0000256" key="1">
    <source>
        <dbReference type="ARBA" id="ARBA00004141"/>
    </source>
</evidence>
<dbReference type="OMA" id="QILWGEK"/>
<feature type="transmembrane region" description="Helical" evidence="9">
    <location>
        <begin position="1117"/>
        <end position="1140"/>
    </location>
</feature>
<evidence type="ECO:0000256" key="9">
    <source>
        <dbReference type="SAM" id="Phobius"/>
    </source>
</evidence>
<dbReference type="Proteomes" id="UP000002640">
    <property type="component" value="Unassembled WGS sequence"/>
</dbReference>
<evidence type="ECO:0000256" key="6">
    <source>
        <dbReference type="ARBA" id="ARBA00022840"/>
    </source>
</evidence>
<dbReference type="Pfam" id="PF06422">
    <property type="entry name" value="PDR_CDR"/>
    <property type="match status" value="1"/>
</dbReference>
<dbReference type="SUPFAM" id="SSF52540">
    <property type="entry name" value="P-loop containing nucleoside triphosphate hydrolases"/>
    <property type="match status" value="2"/>
</dbReference>
<feature type="transmembrane region" description="Helical" evidence="9">
    <location>
        <begin position="1160"/>
        <end position="1179"/>
    </location>
</feature>
<dbReference type="Pfam" id="PF19055">
    <property type="entry name" value="ABC2_membrane_7"/>
    <property type="match status" value="2"/>
</dbReference>
<feature type="transmembrane region" description="Helical" evidence="9">
    <location>
        <begin position="497"/>
        <end position="518"/>
    </location>
</feature>
<protein>
    <submittedName>
        <fullName evidence="11">Pleiotropic drug resistance protein ABC superfamily</fullName>
    </submittedName>
</protein>